<dbReference type="Proteomes" id="UP000647491">
    <property type="component" value="Unassembled WGS sequence"/>
</dbReference>
<dbReference type="PANTHER" id="PTHR46036:SF5">
    <property type="entry name" value="LACTOYLGLUTATHIONE LYASE"/>
    <property type="match status" value="1"/>
</dbReference>
<keyword evidence="7" id="KW-1185">Reference proteome</keyword>
<dbReference type="Gene3D" id="3.10.180.10">
    <property type="entry name" value="2,3-Dihydroxybiphenyl 1,2-Dioxygenase, domain 1"/>
    <property type="match status" value="1"/>
</dbReference>
<dbReference type="EMBL" id="JACRTJ010000011">
    <property type="protein sequence ID" value="MBC8598571.1"/>
    <property type="molecule type" value="Genomic_DNA"/>
</dbReference>
<evidence type="ECO:0000313" key="7">
    <source>
        <dbReference type="Proteomes" id="UP000647491"/>
    </source>
</evidence>
<dbReference type="PROSITE" id="PS51819">
    <property type="entry name" value="VOC"/>
    <property type="match status" value="1"/>
</dbReference>
<organism evidence="6 7">
    <name type="scientific">Enterocloster hominis</name>
    <name type="common">ex Liu et al. 2021</name>
    <dbReference type="NCBI Taxonomy" id="2763663"/>
    <lineage>
        <taxon>Bacteria</taxon>
        <taxon>Bacillati</taxon>
        <taxon>Bacillota</taxon>
        <taxon>Clostridia</taxon>
        <taxon>Lachnospirales</taxon>
        <taxon>Lachnospiraceae</taxon>
        <taxon>Enterocloster</taxon>
    </lineage>
</organism>
<dbReference type="InterPro" id="IPR037523">
    <property type="entry name" value="VOC_core"/>
</dbReference>
<dbReference type="SUPFAM" id="SSF54593">
    <property type="entry name" value="Glyoxalase/Bleomycin resistance protein/Dihydroxybiphenyl dioxygenase"/>
    <property type="match status" value="1"/>
</dbReference>
<dbReference type="InterPro" id="IPR004360">
    <property type="entry name" value="Glyas_Fos-R_dOase_dom"/>
</dbReference>
<dbReference type="InterPro" id="IPR029068">
    <property type="entry name" value="Glyas_Bleomycin-R_OHBP_Dase"/>
</dbReference>
<evidence type="ECO:0000313" key="6">
    <source>
        <dbReference type="EMBL" id="MBC8598571.1"/>
    </source>
</evidence>
<evidence type="ECO:0000259" key="5">
    <source>
        <dbReference type="PROSITE" id="PS51819"/>
    </source>
</evidence>
<gene>
    <name evidence="6" type="ORF">H8708_04880</name>
</gene>
<reference evidence="6 7" key="1">
    <citation type="submission" date="2020-08" db="EMBL/GenBank/DDBJ databases">
        <title>Genome public.</title>
        <authorList>
            <person name="Liu C."/>
            <person name="Sun Q."/>
        </authorList>
    </citation>
    <scope>NUCLEOTIDE SEQUENCE [LARGE SCALE GENOMIC DNA]</scope>
    <source>
        <strain evidence="6 7">BX10</strain>
    </source>
</reference>
<evidence type="ECO:0000256" key="2">
    <source>
        <dbReference type="ARBA" id="ARBA00030892"/>
    </source>
</evidence>
<comment type="caution">
    <text evidence="6">The sequence shown here is derived from an EMBL/GenBank/DDBJ whole genome shotgun (WGS) entry which is preliminary data.</text>
</comment>
<sequence>MKFKFAHNNFNVTDLDRSLRFYEEALGLKEVRRKEAEDGSFIIVYLGDGETGHLLELTWLRDWEKDHYDLGDNEFHLAFTVDDFEAAHAKHQEMGCICFENEKMGIYFITDPDEYWLEIVPVRK</sequence>
<dbReference type="PANTHER" id="PTHR46036">
    <property type="entry name" value="LACTOYLGLUTATHIONE LYASE"/>
    <property type="match status" value="1"/>
</dbReference>
<protein>
    <recommendedName>
        <fullName evidence="2">Aldoketomutase</fullName>
    </recommendedName>
    <alternativeName>
        <fullName evidence="1">Ketone-aldehyde mutase</fullName>
    </alternativeName>
    <alternativeName>
        <fullName evidence="3">Methylglyoxalase</fullName>
    </alternativeName>
    <alternativeName>
        <fullName evidence="4">S-D-lactoylglutathione methylglyoxal lyase</fullName>
    </alternativeName>
</protein>
<dbReference type="Pfam" id="PF00903">
    <property type="entry name" value="Glyoxalase"/>
    <property type="match status" value="1"/>
</dbReference>
<evidence type="ECO:0000256" key="3">
    <source>
        <dbReference type="ARBA" id="ARBA00032460"/>
    </source>
</evidence>
<name>A0ABR7NSP7_9FIRM</name>
<evidence type="ECO:0000256" key="4">
    <source>
        <dbReference type="ARBA" id="ARBA00033298"/>
    </source>
</evidence>
<feature type="domain" description="VOC" evidence="5">
    <location>
        <begin position="4"/>
        <end position="124"/>
    </location>
</feature>
<proteinExistence type="predicted"/>
<accession>A0ABR7NSP7</accession>
<dbReference type="RefSeq" id="WP_215653062.1">
    <property type="nucleotide sequence ID" value="NZ_JACRTJ010000011.1"/>
</dbReference>
<evidence type="ECO:0000256" key="1">
    <source>
        <dbReference type="ARBA" id="ARBA00030291"/>
    </source>
</evidence>